<feature type="region of interest" description="Disordered" evidence="1">
    <location>
        <begin position="153"/>
        <end position="174"/>
    </location>
</feature>
<name>A0A8S5PPQ4_9CAUD</name>
<sequence length="222" mass="24899">MIDEAMGLASMNPMVGTTPNNSVMLLHNIDDKDLSDGWDSYGLATTLDRDDAHITKDKNGKLVARPNKDLEGKLVEVYICKYEKIQENFDRLYDLLDTPYNDRVLKESIYEMATGHMALTENFAKIDHLLEKVELKKLSAIISSDADNMERELGQTDRLKNDGSYTPSNPDETTASGVSLLASADYTFSESFGPDDQQLENKKAIIETLMCDIKKDLNNGNY</sequence>
<feature type="compositionally biased region" description="Polar residues" evidence="1">
    <location>
        <begin position="163"/>
        <end position="174"/>
    </location>
</feature>
<evidence type="ECO:0000256" key="1">
    <source>
        <dbReference type="SAM" id="MobiDB-lite"/>
    </source>
</evidence>
<accession>A0A8S5PPQ4</accession>
<reference evidence="2" key="1">
    <citation type="journal article" date="2021" name="Proc. Natl. Acad. Sci. U.S.A.">
        <title>A Catalog of Tens of Thousands of Viruses from Human Metagenomes Reveals Hidden Associations with Chronic Diseases.</title>
        <authorList>
            <person name="Tisza M.J."/>
            <person name="Buck C.B."/>
        </authorList>
    </citation>
    <scope>NUCLEOTIDE SEQUENCE</scope>
    <source>
        <strain evidence="2">CtOAf25</strain>
    </source>
</reference>
<organism evidence="2">
    <name type="scientific">Podoviridae sp. ctOAf25</name>
    <dbReference type="NCBI Taxonomy" id="2825245"/>
    <lineage>
        <taxon>Viruses</taxon>
        <taxon>Duplodnaviria</taxon>
        <taxon>Heunggongvirae</taxon>
        <taxon>Uroviricota</taxon>
        <taxon>Caudoviricetes</taxon>
    </lineage>
</organism>
<proteinExistence type="predicted"/>
<evidence type="ECO:0000313" key="2">
    <source>
        <dbReference type="EMBL" id="DAE08417.1"/>
    </source>
</evidence>
<dbReference type="EMBL" id="BK015468">
    <property type="protein sequence ID" value="DAE08417.1"/>
    <property type="molecule type" value="Genomic_DNA"/>
</dbReference>
<protein>
    <submittedName>
        <fullName evidence="2">Uncharacterized protein</fullName>
    </submittedName>
</protein>